<evidence type="ECO:0000313" key="4">
    <source>
        <dbReference type="Proteomes" id="UP000243084"/>
    </source>
</evidence>
<dbReference type="OrthoDB" id="7042084at2"/>
<organism evidence="3 4">
    <name type="scientific">Geopseudomonas sagittaria</name>
    <dbReference type="NCBI Taxonomy" id="1135990"/>
    <lineage>
        <taxon>Bacteria</taxon>
        <taxon>Pseudomonadati</taxon>
        <taxon>Pseudomonadota</taxon>
        <taxon>Gammaproteobacteria</taxon>
        <taxon>Pseudomonadales</taxon>
        <taxon>Pseudomonadaceae</taxon>
        <taxon>Geopseudomonas</taxon>
    </lineage>
</organism>
<protein>
    <recommendedName>
        <fullName evidence="5">Lipoprotein</fullName>
    </recommendedName>
</protein>
<keyword evidence="2" id="KW-0732">Signal</keyword>
<dbReference type="Proteomes" id="UP000243084">
    <property type="component" value="Unassembled WGS sequence"/>
</dbReference>
<evidence type="ECO:0000256" key="1">
    <source>
        <dbReference type="SAM" id="MobiDB-lite"/>
    </source>
</evidence>
<feature type="region of interest" description="Disordered" evidence="1">
    <location>
        <begin position="127"/>
        <end position="150"/>
    </location>
</feature>
<feature type="signal peptide" evidence="2">
    <location>
        <begin position="1"/>
        <end position="27"/>
    </location>
</feature>
<dbReference type="AlphaFoldDB" id="A0A1I5Y8H8"/>
<dbReference type="EMBL" id="FOXM01000019">
    <property type="protein sequence ID" value="SFQ40473.1"/>
    <property type="molecule type" value="Genomic_DNA"/>
</dbReference>
<proteinExistence type="predicted"/>
<reference evidence="4" key="1">
    <citation type="submission" date="2016-10" db="EMBL/GenBank/DDBJ databases">
        <authorList>
            <person name="Varghese N."/>
            <person name="Submissions S."/>
        </authorList>
    </citation>
    <scope>NUCLEOTIDE SEQUENCE [LARGE SCALE GENOMIC DNA]</scope>
    <source>
        <strain evidence="4">JCM 18195</strain>
    </source>
</reference>
<evidence type="ECO:0000256" key="2">
    <source>
        <dbReference type="SAM" id="SignalP"/>
    </source>
</evidence>
<sequence>MTRALRCLPLLALLLLGACQSPSQRDAGSPAPQAQVPAVPAAVVVADGLRQQFETQLASGQLAAAGATLERLRQQESGAPALDGYQRLLADAWLQRSQQALEKGDLNAATTALTKARSLMPKAPALTGGALQPKAPAAVDSDINNSVIPE</sequence>
<feature type="chain" id="PRO_5017232925" description="Lipoprotein" evidence="2">
    <location>
        <begin position="28"/>
        <end position="150"/>
    </location>
</feature>
<accession>A0A1I5Y8H8</accession>
<keyword evidence="4" id="KW-1185">Reference proteome</keyword>
<evidence type="ECO:0000313" key="3">
    <source>
        <dbReference type="EMBL" id="SFQ40473.1"/>
    </source>
</evidence>
<gene>
    <name evidence="3" type="ORF">SAMN05216229_11973</name>
</gene>
<evidence type="ECO:0008006" key="5">
    <source>
        <dbReference type="Google" id="ProtNLM"/>
    </source>
</evidence>
<dbReference type="PROSITE" id="PS51257">
    <property type="entry name" value="PROKAR_LIPOPROTEIN"/>
    <property type="match status" value="1"/>
</dbReference>
<dbReference type="RefSeq" id="WP_139231084.1">
    <property type="nucleotide sequence ID" value="NZ_FOXM01000019.1"/>
</dbReference>
<name>A0A1I5Y8H8_9GAMM</name>